<reference evidence="2 3" key="1">
    <citation type="journal article" date="2010" name="Stand. Genomic Sci.">
        <title>Complete genome sequence of Arcanobacterium haemolyticum type strain (11018).</title>
        <authorList>
            <person name="Yasawong M."/>
            <person name="Teshima H."/>
            <person name="Lapidus A."/>
            <person name="Nolan M."/>
            <person name="Lucas S."/>
            <person name="Glavina Del Rio T."/>
            <person name="Tice H."/>
            <person name="Cheng J."/>
            <person name="Bruce D."/>
            <person name="Detter C."/>
            <person name="Tapia R."/>
            <person name="Han C."/>
            <person name="Goodwin L."/>
            <person name="Pitluck S."/>
            <person name="Liolios K."/>
            <person name="Ivanova N."/>
            <person name="Mavromatis K."/>
            <person name="Mikhailova N."/>
            <person name="Pati A."/>
            <person name="Chen A."/>
            <person name="Palaniappan K."/>
            <person name="Land M."/>
            <person name="Hauser L."/>
            <person name="Chang Y."/>
            <person name="Jeffries C."/>
            <person name="Rohde M."/>
            <person name="Sikorski J."/>
            <person name="Pukall R."/>
            <person name="Goker M."/>
            <person name="Woyke T."/>
            <person name="Bristow J."/>
            <person name="Eisen J."/>
            <person name="Markowitz V."/>
            <person name="Hugenholtz P."/>
            <person name="Kyrpides N."/>
            <person name="Klenk H."/>
        </authorList>
    </citation>
    <scope>NUCLEOTIDE SEQUENCE [LARGE SCALE GENOMIC DNA]</scope>
    <source>
        <strain evidence="3">ATCC 9345 / DSM 20595 / CCUG 17215 / LMG 16163 / NBRC 15585 / NCTC 8452 / 11018</strain>
    </source>
</reference>
<feature type="transmembrane region" description="Helical" evidence="1">
    <location>
        <begin position="167"/>
        <end position="189"/>
    </location>
</feature>
<dbReference type="OrthoDB" id="8757095at2"/>
<evidence type="ECO:0008006" key="4">
    <source>
        <dbReference type="Google" id="ProtNLM"/>
    </source>
</evidence>
<protein>
    <recommendedName>
        <fullName evidence="4">DUF2812 domain-containing protein</fullName>
    </recommendedName>
</protein>
<organism evidence="2 3">
    <name type="scientific">Arcanobacterium haemolyticum (strain ATCC 9345 / DSM 20595 / CCM 5947 / CCUG 17215 / LMG 16163 / NBRC 15585 / NCTC 8452 / 11018)</name>
    <dbReference type="NCBI Taxonomy" id="644284"/>
    <lineage>
        <taxon>Bacteria</taxon>
        <taxon>Bacillati</taxon>
        <taxon>Actinomycetota</taxon>
        <taxon>Actinomycetes</taxon>
        <taxon>Actinomycetales</taxon>
        <taxon>Actinomycetaceae</taxon>
        <taxon>Arcanobacterium</taxon>
    </lineage>
</organism>
<dbReference type="InterPro" id="IPR021359">
    <property type="entry name" value="DUF2812"/>
</dbReference>
<dbReference type="Proteomes" id="UP000000376">
    <property type="component" value="Chromosome"/>
</dbReference>
<dbReference type="Pfam" id="PF11193">
    <property type="entry name" value="DUF2812"/>
    <property type="match status" value="1"/>
</dbReference>
<gene>
    <name evidence="2" type="ordered locus">Arch_1482</name>
</gene>
<feature type="transmembrane region" description="Helical" evidence="1">
    <location>
        <begin position="142"/>
        <end position="161"/>
    </location>
</feature>
<keyword evidence="1" id="KW-0472">Membrane</keyword>
<dbReference type="EMBL" id="CP002045">
    <property type="protein sequence ID" value="ADH93183.1"/>
    <property type="molecule type" value="Genomic_DNA"/>
</dbReference>
<keyword evidence="1" id="KW-1133">Transmembrane helix</keyword>
<keyword evidence="3" id="KW-1185">Reference proteome</keyword>
<sequence>MKKWKFFGDVCGELAPWLNSYAEQGFRLTSVSLGSYSFERTSEPVRYAVQFLGAQAPSYVAKYLAFLEENSIRYFRVPINQVSVAWGKIRVRPYAEGMGKLANTFQHLNKEILIVECDAETEPELLTDVRDIAKSYTHQRNAYAQGAVMAIVAVSILLIFACIKGVAVVSSFAVIGLGATALWLVSLVIKKEKYRKYYENESLFREDG</sequence>
<dbReference type="HOGENOM" id="CLU_111451_0_0_11"/>
<dbReference type="RefSeq" id="WP_013170673.1">
    <property type="nucleotide sequence ID" value="NC_014218.1"/>
</dbReference>
<dbReference type="AlphaFoldDB" id="D7BKK3"/>
<dbReference type="KEGG" id="ahe:Arch_1482"/>
<dbReference type="STRING" id="644284.Arch_1482"/>
<dbReference type="eggNOG" id="ENOG502ZAIC">
    <property type="taxonomic scope" value="Bacteria"/>
</dbReference>
<evidence type="ECO:0000313" key="3">
    <source>
        <dbReference type="Proteomes" id="UP000000376"/>
    </source>
</evidence>
<name>D7BKK3_ARCHD</name>
<evidence type="ECO:0000313" key="2">
    <source>
        <dbReference type="EMBL" id="ADH93183.1"/>
    </source>
</evidence>
<proteinExistence type="predicted"/>
<keyword evidence="1" id="KW-0812">Transmembrane</keyword>
<accession>D7BKK3</accession>
<evidence type="ECO:0000256" key="1">
    <source>
        <dbReference type="SAM" id="Phobius"/>
    </source>
</evidence>